<dbReference type="PANTHER" id="PTHR43176:SF3">
    <property type="entry name" value="3-HYDROXYISOBUTYRYL-COA HYDROLASE, MITOCHONDRIAL"/>
    <property type="match status" value="1"/>
</dbReference>
<feature type="domain" description="Enoyl-CoA hydratase/isomerase" evidence="6">
    <location>
        <begin position="16"/>
        <end position="181"/>
    </location>
</feature>
<keyword evidence="5" id="KW-1133">Transmembrane helix</keyword>
<organism evidence="7 8">
    <name type="scientific">Rhynchospora pubera</name>
    <dbReference type="NCBI Taxonomy" id="906938"/>
    <lineage>
        <taxon>Eukaryota</taxon>
        <taxon>Viridiplantae</taxon>
        <taxon>Streptophyta</taxon>
        <taxon>Embryophyta</taxon>
        <taxon>Tracheophyta</taxon>
        <taxon>Spermatophyta</taxon>
        <taxon>Magnoliopsida</taxon>
        <taxon>Liliopsida</taxon>
        <taxon>Poales</taxon>
        <taxon>Cyperaceae</taxon>
        <taxon>Cyperoideae</taxon>
        <taxon>Rhynchosporeae</taxon>
        <taxon>Rhynchospora</taxon>
    </lineage>
</organism>
<dbReference type="GO" id="GO:0006574">
    <property type="term" value="P:L-valine catabolic process"/>
    <property type="evidence" value="ECO:0007669"/>
    <property type="project" value="UniProtKB-UniRule"/>
</dbReference>
<comment type="caution">
    <text evidence="7">The sequence shown here is derived from an EMBL/GenBank/DDBJ whole genome shotgun (WGS) entry which is preliminary data.</text>
</comment>
<evidence type="ECO:0000313" key="7">
    <source>
        <dbReference type="EMBL" id="KAJ4811577.1"/>
    </source>
</evidence>
<comment type="function">
    <text evidence="4">Hydrolyzes 3-hydroxyisobutyryl-CoA (HIBYL-CoA), a saline catabolite. Has high activity toward isobutyryl-CoA. Could be an isobutyryl-CoA dehydrogenase that functions in valine catabolism.</text>
</comment>
<dbReference type="AlphaFoldDB" id="A0AAV8H9W0"/>
<keyword evidence="3 4" id="KW-0378">Hydrolase</keyword>
<dbReference type="SUPFAM" id="SSF52096">
    <property type="entry name" value="ClpP/crotonase"/>
    <property type="match status" value="1"/>
</dbReference>
<dbReference type="InterPro" id="IPR045004">
    <property type="entry name" value="ECH_dom"/>
</dbReference>
<comment type="similarity">
    <text evidence="4">Belongs to the enoyl-CoA hydratase/isomerase family.</text>
</comment>
<dbReference type="EMBL" id="JAMFTS010000001">
    <property type="protein sequence ID" value="KAJ4811577.1"/>
    <property type="molecule type" value="Genomic_DNA"/>
</dbReference>
<keyword evidence="8" id="KW-1185">Reference proteome</keyword>
<keyword evidence="5" id="KW-0472">Membrane</keyword>
<comment type="catalytic activity">
    <reaction evidence="1 4">
        <text>3-hydroxy-2-methylpropanoyl-CoA + H2O = 3-hydroxy-2-methylpropanoate + CoA + H(+)</text>
        <dbReference type="Rhea" id="RHEA:20888"/>
        <dbReference type="ChEBI" id="CHEBI:11805"/>
        <dbReference type="ChEBI" id="CHEBI:15377"/>
        <dbReference type="ChEBI" id="CHEBI:15378"/>
        <dbReference type="ChEBI" id="CHEBI:57287"/>
        <dbReference type="ChEBI" id="CHEBI:57340"/>
        <dbReference type="EC" id="3.1.2.4"/>
    </reaction>
</comment>
<sequence length="215" mass="23596">MVIKSRIGHWIFAAHYYVKLLTLCFSTATLAKPVVFLLNGVVMGAGAGFSLMGKFRVATENTVFAMPEPQIGHFPDVGASYFFSKLPGFFGEYMGLTGTKLGGAEMLASGLATHFVSSKNLEKLEESLSNIQSVDETIVHQIINQYSENPPLPEKSPLLRIDSINARRSLLRCRFSIADLRLTLDEASFDKSLASTFLSFEKSLASLLLTFDKSA</sequence>
<evidence type="ECO:0000256" key="4">
    <source>
        <dbReference type="RuleBase" id="RU369070"/>
    </source>
</evidence>
<proteinExistence type="inferred from homology"/>
<dbReference type="EC" id="3.1.2.4" evidence="2 4"/>
<gene>
    <name evidence="7" type="ORF">LUZ62_024143</name>
</gene>
<comment type="pathway">
    <text evidence="4">Amino-acid degradation; L-valine degradation.</text>
</comment>
<evidence type="ECO:0000256" key="2">
    <source>
        <dbReference type="ARBA" id="ARBA00011915"/>
    </source>
</evidence>
<name>A0AAV8H9W0_9POAL</name>
<dbReference type="Pfam" id="PF16113">
    <property type="entry name" value="ECH_2"/>
    <property type="match status" value="1"/>
</dbReference>
<dbReference type="CDD" id="cd06558">
    <property type="entry name" value="crotonase-like"/>
    <property type="match status" value="1"/>
</dbReference>
<dbReference type="InterPro" id="IPR032259">
    <property type="entry name" value="HIBYL-CoA-H"/>
</dbReference>
<evidence type="ECO:0000313" key="8">
    <source>
        <dbReference type="Proteomes" id="UP001140206"/>
    </source>
</evidence>
<accession>A0AAV8H9W0</accession>
<evidence type="ECO:0000256" key="3">
    <source>
        <dbReference type="ARBA" id="ARBA00022801"/>
    </source>
</evidence>
<evidence type="ECO:0000256" key="1">
    <source>
        <dbReference type="ARBA" id="ARBA00001709"/>
    </source>
</evidence>
<feature type="transmembrane region" description="Helical" evidence="5">
    <location>
        <begin position="7"/>
        <end position="28"/>
    </location>
</feature>
<evidence type="ECO:0000259" key="6">
    <source>
        <dbReference type="Pfam" id="PF16113"/>
    </source>
</evidence>
<dbReference type="Proteomes" id="UP001140206">
    <property type="component" value="Chromosome 1"/>
</dbReference>
<keyword evidence="5" id="KW-0812">Transmembrane</keyword>
<dbReference type="GO" id="GO:0003860">
    <property type="term" value="F:3-hydroxyisobutyryl-CoA hydrolase activity"/>
    <property type="evidence" value="ECO:0007669"/>
    <property type="project" value="UniProtKB-UniRule"/>
</dbReference>
<dbReference type="PANTHER" id="PTHR43176">
    <property type="entry name" value="3-HYDROXYISOBUTYRYL-COA HYDROLASE-RELATED"/>
    <property type="match status" value="1"/>
</dbReference>
<feature type="transmembrane region" description="Helical" evidence="5">
    <location>
        <begin position="34"/>
        <end position="52"/>
    </location>
</feature>
<reference evidence="7" key="1">
    <citation type="submission" date="2022-08" db="EMBL/GenBank/DDBJ databases">
        <authorList>
            <person name="Marques A."/>
        </authorList>
    </citation>
    <scope>NUCLEOTIDE SEQUENCE</scope>
    <source>
        <strain evidence="7">RhyPub2mFocal</strain>
        <tissue evidence="7">Leaves</tissue>
    </source>
</reference>
<dbReference type="InterPro" id="IPR029045">
    <property type="entry name" value="ClpP/crotonase-like_dom_sf"/>
</dbReference>
<dbReference type="Gene3D" id="3.90.226.10">
    <property type="entry name" value="2-enoyl-CoA Hydratase, Chain A, domain 1"/>
    <property type="match status" value="1"/>
</dbReference>
<evidence type="ECO:0000256" key="5">
    <source>
        <dbReference type="SAM" id="Phobius"/>
    </source>
</evidence>
<protein>
    <recommendedName>
        <fullName evidence="2 4">3-hydroxyisobutyryl-CoA hydrolase</fullName>
        <shortName evidence="4">HIB-CoA hydrolase</shortName>
        <shortName evidence="4">HIBYL-CoA-H</shortName>
        <ecNumber evidence="2 4">3.1.2.4</ecNumber>
    </recommendedName>
    <alternativeName>
        <fullName evidence="4">3-hydroxyisobutyryl-coenzyme A hydrolase</fullName>
    </alternativeName>
</protein>